<dbReference type="AlphaFoldDB" id="A0A815LT15"/>
<keyword evidence="4 5" id="KW-0472">Membrane</keyword>
<keyword evidence="3 5" id="KW-1133">Transmembrane helix</keyword>
<comment type="subcellular location">
    <subcellularLocation>
        <location evidence="1">Membrane</location>
    </subcellularLocation>
</comment>
<protein>
    <recommendedName>
        <fullName evidence="6">G-protein coupled receptors family 1 profile domain-containing protein</fullName>
    </recommendedName>
</protein>
<evidence type="ECO:0000313" key="8">
    <source>
        <dbReference type="EMBL" id="CAF1444753.1"/>
    </source>
</evidence>
<feature type="domain" description="G-protein coupled receptors family 1 profile" evidence="6">
    <location>
        <begin position="1"/>
        <end position="93"/>
    </location>
</feature>
<dbReference type="EMBL" id="CAJNOR010003439">
    <property type="protein sequence ID" value="CAF1414069.1"/>
    <property type="molecule type" value="Genomic_DNA"/>
</dbReference>
<evidence type="ECO:0000256" key="2">
    <source>
        <dbReference type="ARBA" id="ARBA00022692"/>
    </source>
</evidence>
<gene>
    <name evidence="8" type="ORF">EDS130_LOCUS39124</name>
    <name evidence="7" type="ORF">XAT740_LOCUS34838</name>
</gene>
<evidence type="ECO:0000256" key="3">
    <source>
        <dbReference type="ARBA" id="ARBA00022989"/>
    </source>
</evidence>
<feature type="transmembrane region" description="Helical" evidence="5">
    <location>
        <begin position="6"/>
        <end position="23"/>
    </location>
</feature>
<dbReference type="EMBL" id="CAJNOJ010000427">
    <property type="protein sequence ID" value="CAF1444753.1"/>
    <property type="molecule type" value="Genomic_DNA"/>
</dbReference>
<dbReference type="Proteomes" id="UP000663852">
    <property type="component" value="Unassembled WGS sequence"/>
</dbReference>
<dbReference type="OrthoDB" id="10045887at2759"/>
<evidence type="ECO:0000259" key="6">
    <source>
        <dbReference type="PROSITE" id="PS50262"/>
    </source>
</evidence>
<sequence>MQQLLPTFTIVFCSISLLVRVLWQRVRMRQTIHWKKHRKMAIQVLSISCVYLLLLLPYAIVYIVRSYTSLSSQLFTELFVSMGFANYFIPLIFPFVCALSLPELQKKVKDLLHLRQSQQIQPIATVQTRSHPAGNTRQT</sequence>
<dbReference type="Gene3D" id="1.20.1070.10">
    <property type="entry name" value="Rhodopsin 7-helix transmembrane proteins"/>
    <property type="match status" value="1"/>
</dbReference>
<evidence type="ECO:0000313" key="7">
    <source>
        <dbReference type="EMBL" id="CAF1414069.1"/>
    </source>
</evidence>
<evidence type="ECO:0000256" key="5">
    <source>
        <dbReference type="SAM" id="Phobius"/>
    </source>
</evidence>
<dbReference type="PROSITE" id="PS50262">
    <property type="entry name" value="G_PROTEIN_RECEP_F1_2"/>
    <property type="match status" value="1"/>
</dbReference>
<keyword evidence="2 5" id="KW-0812">Transmembrane</keyword>
<keyword evidence="9" id="KW-1185">Reference proteome</keyword>
<dbReference type="InterPro" id="IPR017452">
    <property type="entry name" value="GPCR_Rhodpsn_7TM"/>
</dbReference>
<name>A0A815LT15_ADIRI</name>
<accession>A0A815LT15</accession>
<evidence type="ECO:0000256" key="4">
    <source>
        <dbReference type="ARBA" id="ARBA00023136"/>
    </source>
</evidence>
<dbReference type="GO" id="GO:0016020">
    <property type="term" value="C:membrane"/>
    <property type="evidence" value="ECO:0007669"/>
    <property type="project" value="UniProtKB-SubCell"/>
</dbReference>
<reference evidence="7" key="1">
    <citation type="submission" date="2021-02" db="EMBL/GenBank/DDBJ databases">
        <authorList>
            <person name="Nowell W R."/>
        </authorList>
    </citation>
    <scope>NUCLEOTIDE SEQUENCE</scope>
</reference>
<organism evidence="7 9">
    <name type="scientific">Adineta ricciae</name>
    <name type="common">Rotifer</name>
    <dbReference type="NCBI Taxonomy" id="249248"/>
    <lineage>
        <taxon>Eukaryota</taxon>
        <taxon>Metazoa</taxon>
        <taxon>Spiralia</taxon>
        <taxon>Gnathifera</taxon>
        <taxon>Rotifera</taxon>
        <taxon>Eurotatoria</taxon>
        <taxon>Bdelloidea</taxon>
        <taxon>Adinetida</taxon>
        <taxon>Adinetidae</taxon>
        <taxon>Adineta</taxon>
    </lineage>
</organism>
<evidence type="ECO:0000256" key="1">
    <source>
        <dbReference type="ARBA" id="ARBA00004370"/>
    </source>
</evidence>
<evidence type="ECO:0000313" key="9">
    <source>
        <dbReference type="Proteomes" id="UP000663828"/>
    </source>
</evidence>
<comment type="caution">
    <text evidence="7">The sequence shown here is derived from an EMBL/GenBank/DDBJ whole genome shotgun (WGS) entry which is preliminary data.</text>
</comment>
<dbReference type="SUPFAM" id="SSF81321">
    <property type="entry name" value="Family A G protein-coupled receptor-like"/>
    <property type="match status" value="1"/>
</dbReference>
<dbReference type="Proteomes" id="UP000663828">
    <property type="component" value="Unassembled WGS sequence"/>
</dbReference>
<feature type="transmembrane region" description="Helical" evidence="5">
    <location>
        <begin position="84"/>
        <end position="101"/>
    </location>
</feature>
<feature type="transmembrane region" description="Helical" evidence="5">
    <location>
        <begin position="44"/>
        <end position="64"/>
    </location>
</feature>
<proteinExistence type="predicted"/>